<evidence type="ECO:0000313" key="1">
    <source>
        <dbReference type="EMBL" id="KAF0751681.1"/>
    </source>
</evidence>
<gene>
    <name evidence="1" type="ORF">FWK35_00019863</name>
</gene>
<keyword evidence="2" id="KW-1185">Reference proteome</keyword>
<comment type="caution">
    <text evidence="1">The sequence shown here is derived from an EMBL/GenBank/DDBJ whole genome shotgun (WGS) entry which is preliminary data.</text>
</comment>
<proteinExistence type="predicted"/>
<evidence type="ECO:0000313" key="2">
    <source>
        <dbReference type="Proteomes" id="UP000478052"/>
    </source>
</evidence>
<dbReference type="Proteomes" id="UP000478052">
    <property type="component" value="Unassembled WGS sequence"/>
</dbReference>
<accession>A0A6G0Y9B2</accession>
<name>A0A6G0Y9B2_APHCR</name>
<sequence length="69" mass="8035">MCVFLFVSVYSITCLNNVSISNFGGDFPWQSEHPWFIEVKNKESRKTKKKVIKTGIFTPNKFSRNSIFL</sequence>
<dbReference type="AlphaFoldDB" id="A0A6G0Y9B2"/>
<reference evidence="1 2" key="1">
    <citation type="submission" date="2019-08" db="EMBL/GenBank/DDBJ databases">
        <title>Whole genome of Aphis craccivora.</title>
        <authorList>
            <person name="Voronova N.V."/>
            <person name="Shulinski R.S."/>
            <person name="Bandarenka Y.V."/>
            <person name="Zhorov D.G."/>
            <person name="Warner D."/>
        </authorList>
    </citation>
    <scope>NUCLEOTIDE SEQUENCE [LARGE SCALE GENOMIC DNA]</scope>
    <source>
        <strain evidence="1">180601</strain>
        <tissue evidence="1">Whole Body</tissue>
    </source>
</reference>
<organism evidence="1 2">
    <name type="scientific">Aphis craccivora</name>
    <name type="common">Cowpea aphid</name>
    <dbReference type="NCBI Taxonomy" id="307492"/>
    <lineage>
        <taxon>Eukaryota</taxon>
        <taxon>Metazoa</taxon>
        <taxon>Ecdysozoa</taxon>
        <taxon>Arthropoda</taxon>
        <taxon>Hexapoda</taxon>
        <taxon>Insecta</taxon>
        <taxon>Pterygota</taxon>
        <taxon>Neoptera</taxon>
        <taxon>Paraneoptera</taxon>
        <taxon>Hemiptera</taxon>
        <taxon>Sternorrhyncha</taxon>
        <taxon>Aphidomorpha</taxon>
        <taxon>Aphidoidea</taxon>
        <taxon>Aphididae</taxon>
        <taxon>Aphidini</taxon>
        <taxon>Aphis</taxon>
        <taxon>Aphis</taxon>
    </lineage>
</organism>
<protein>
    <submittedName>
        <fullName evidence="1">Uncharacterized protein</fullName>
    </submittedName>
</protein>
<dbReference type="EMBL" id="VUJU01005295">
    <property type="protein sequence ID" value="KAF0751681.1"/>
    <property type="molecule type" value="Genomic_DNA"/>
</dbReference>